<dbReference type="RefSeq" id="XP_014259616.1">
    <property type="nucleotide sequence ID" value="XM_014404130.2"/>
</dbReference>
<sequence length="276" mass="31968">MVKVQINVPLLCSPSENQLLIILRARNNMMISKLVAIAVLTVLKVDHAVGEQINQCLSSNAHQRIPLPNEGEMFECEPWRNLSCCTEERAKQIHTDDVHKLEQNLCKKPMSSSCKEFFKKETCFFECSPDLKLWFIPLNESESYQRFKNVPLCKSECDDWFNACSDDYTCSDNWYHNINTVTKNCSKSHKNECATIKDKFKTAKQFCEMVWDHSYKVVDDEEHCMKLSLSNETRIPNDEVVQFYLQKDRTNPNTASSVRNSVIFIAIISFIIKCII</sequence>
<dbReference type="Pfam" id="PF03024">
    <property type="entry name" value="Folate_rec"/>
    <property type="match status" value="1"/>
</dbReference>
<reference evidence="5" key="1">
    <citation type="submission" date="2022-01" db="UniProtKB">
        <authorList>
            <consortium name="EnsemblMetazoa"/>
        </authorList>
    </citation>
    <scope>IDENTIFICATION</scope>
</reference>
<dbReference type="Proteomes" id="UP000494040">
    <property type="component" value="Unassembled WGS sequence"/>
</dbReference>
<feature type="domain" description="Folate receptor-like" evidence="4">
    <location>
        <begin position="55"/>
        <end position="225"/>
    </location>
</feature>
<dbReference type="GO" id="GO:0038023">
    <property type="term" value="F:signaling receptor activity"/>
    <property type="evidence" value="ECO:0007669"/>
    <property type="project" value="TreeGrafter"/>
</dbReference>
<dbReference type="EnsemblMetazoa" id="XM_014404130.2">
    <property type="protein sequence ID" value="XP_014259616.1"/>
    <property type="gene ID" value="LOC106672590"/>
</dbReference>
<evidence type="ECO:0000313" key="6">
    <source>
        <dbReference type="Proteomes" id="UP000494040"/>
    </source>
</evidence>
<keyword evidence="2" id="KW-0732">Signal</keyword>
<dbReference type="KEGG" id="clec:106672590"/>
<dbReference type="PANTHER" id="PTHR10517:SF14">
    <property type="entry name" value="FOLATE RECEPTOR 1-RELATED"/>
    <property type="match status" value="1"/>
</dbReference>
<keyword evidence="6" id="KW-1185">Reference proteome</keyword>
<dbReference type="GO" id="GO:0009897">
    <property type="term" value="C:external side of plasma membrane"/>
    <property type="evidence" value="ECO:0007669"/>
    <property type="project" value="TreeGrafter"/>
</dbReference>
<comment type="similarity">
    <text evidence="1">Belongs to the folate receptor family.</text>
</comment>
<dbReference type="InterPro" id="IPR004269">
    <property type="entry name" value="Folate_rcpt"/>
</dbReference>
<name>A0A8I6SEZ7_CIMLE</name>
<evidence type="ECO:0000313" key="5">
    <source>
        <dbReference type="EnsemblMetazoa" id="XP_014259616.1"/>
    </source>
</evidence>
<evidence type="ECO:0000256" key="2">
    <source>
        <dbReference type="ARBA" id="ARBA00022729"/>
    </source>
</evidence>
<dbReference type="PANTHER" id="PTHR10517">
    <property type="entry name" value="FOLATE RECEPTOR"/>
    <property type="match status" value="1"/>
</dbReference>
<organism evidence="5 6">
    <name type="scientific">Cimex lectularius</name>
    <name type="common">Bed bug</name>
    <name type="synonym">Acanthia lectularia</name>
    <dbReference type="NCBI Taxonomy" id="79782"/>
    <lineage>
        <taxon>Eukaryota</taxon>
        <taxon>Metazoa</taxon>
        <taxon>Ecdysozoa</taxon>
        <taxon>Arthropoda</taxon>
        <taxon>Hexapoda</taxon>
        <taxon>Insecta</taxon>
        <taxon>Pterygota</taxon>
        <taxon>Neoptera</taxon>
        <taxon>Paraneoptera</taxon>
        <taxon>Hemiptera</taxon>
        <taxon>Heteroptera</taxon>
        <taxon>Panheteroptera</taxon>
        <taxon>Cimicomorpha</taxon>
        <taxon>Cimicidae</taxon>
        <taxon>Cimex</taxon>
    </lineage>
</organism>
<accession>A0A8I6SEZ7</accession>
<dbReference type="InterPro" id="IPR018143">
    <property type="entry name" value="Folate_rcpt-like"/>
</dbReference>
<keyword evidence="3" id="KW-1015">Disulfide bond</keyword>
<dbReference type="GeneID" id="106672590"/>
<evidence type="ECO:0000256" key="3">
    <source>
        <dbReference type="ARBA" id="ARBA00023157"/>
    </source>
</evidence>
<proteinExistence type="inferred from homology"/>
<dbReference type="AlphaFoldDB" id="A0A8I6SEZ7"/>
<evidence type="ECO:0000256" key="1">
    <source>
        <dbReference type="ARBA" id="ARBA00007932"/>
    </source>
</evidence>
<dbReference type="OrthoDB" id="567542at2759"/>
<evidence type="ECO:0000259" key="4">
    <source>
        <dbReference type="Pfam" id="PF03024"/>
    </source>
</evidence>
<dbReference type="OMA" id="ECLNISM"/>
<protein>
    <recommendedName>
        <fullName evidence="4">Folate receptor-like domain-containing protein</fullName>
    </recommendedName>
</protein>